<keyword evidence="1" id="KW-1133">Transmembrane helix</keyword>
<evidence type="ECO:0000313" key="2">
    <source>
        <dbReference type="EMBL" id="POF31040.1"/>
    </source>
</evidence>
<dbReference type="Proteomes" id="UP000236959">
    <property type="component" value="Unassembled WGS sequence"/>
</dbReference>
<keyword evidence="3" id="KW-1185">Reference proteome</keyword>
<proteinExistence type="predicted"/>
<sequence>MSRLAAFAFQLKLSPMPQLLGLSAAAFMVLGLQPASVRISSICGGVSLDYLADILILEALVRSPSALVLDWLIMVLAMMPPLLSLPVSHILRAPAKGYRIGAACLFALGYGLCWLLAGAVLVPLAFVVAAAAPFPLDTVASFAFALVWSASPSAQSARNRCHRLRRISASGLRTLRDCADQGAMTGTACVAACWPWMIVPMTVENLHLTAMAAVTIVLFAERLAPPAKPQWRSPPVWETLAGFSPV</sequence>
<evidence type="ECO:0000256" key="1">
    <source>
        <dbReference type="SAM" id="Phobius"/>
    </source>
</evidence>
<dbReference type="OrthoDB" id="980055at2"/>
<protein>
    <submittedName>
        <fullName evidence="2">Putative metal-binding membrane protein</fullName>
    </submittedName>
</protein>
<dbReference type="InterPro" id="IPR018688">
    <property type="entry name" value="PpoB2-like"/>
</dbReference>
<evidence type="ECO:0000313" key="3">
    <source>
        <dbReference type="Proteomes" id="UP000236959"/>
    </source>
</evidence>
<dbReference type="Pfam" id="PF09948">
    <property type="entry name" value="PpoB2"/>
    <property type="match status" value="1"/>
</dbReference>
<name>A0A2S3UTZ4_9HYPH</name>
<gene>
    <name evidence="2" type="ORF">CLV41_105218</name>
</gene>
<keyword evidence="1" id="KW-0812">Transmembrane</keyword>
<accession>A0A2S3UTZ4</accession>
<comment type="caution">
    <text evidence="2">The sequence shown here is derived from an EMBL/GenBank/DDBJ whole genome shotgun (WGS) entry which is preliminary data.</text>
</comment>
<dbReference type="EMBL" id="PPCN01000005">
    <property type="protein sequence ID" value="POF31040.1"/>
    <property type="molecule type" value="Genomic_DNA"/>
</dbReference>
<keyword evidence="1" id="KW-0472">Membrane</keyword>
<reference evidence="2 3" key="1">
    <citation type="submission" date="2018-01" db="EMBL/GenBank/DDBJ databases">
        <title>Genomic Encyclopedia of Archaeal and Bacterial Type Strains, Phase II (KMG-II): from individual species to whole genera.</title>
        <authorList>
            <person name="Goeker M."/>
        </authorList>
    </citation>
    <scope>NUCLEOTIDE SEQUENCE [LARGE SCALE GENOMIC DNA]</scope>
    <source>
        <strain evidence="2 3">DSM 17023</strain>
    </source>
</reference>
<dbReference type="AlphaFoldDB" id="A0A2S3UTZ4"/>
<dbReference type="RefSeq" id="WP_103222990.1">
    <property type="nucleotide sequence ID" value="NZ_PPCN01000005.1"/>
</dbReference>
<organism evidence="2 3">
    <name type="scientific">Roseibium marinum</name>
    <dbReference type="NCBI Taxonomy" id="281252"/>
    <lineage>
        <taxon>Bacteria</taxon>
        <taxon>Pseudomonadati</taxon>
        <taxon>Pseudomonadota</taxon>
        <taxon>Alphaproteobacteria</taxon>
        <taxon>Hyphomicrobiales</taxon>
        <taxon>Stappiaceae</taxon>
        <taxon>Roseibium</taxon>
    </lineage>
</organism>
<feature type="transmembrane region" description="Helical" evidence="1">
    <location>
        <begin position="71"/>
        <end position="91"/>
    </location>
</feature>
<feature type="transmembrane region" description="Helical" evidence="1">
    <location>
        <begin position="103"/>
        <end position="132"/>
    </location>
</feature>